<feature type="binding site" evidence="4">
    <location>
        <position position="154"/>
    </location>
    <ligand>
        <name>Mn(2+)</name>
        <dbReference type="ChEBI" id="CHEBI:29035"/>
        <label>1</label>
    </ligand>
</feature>
<gene>
    <name evidence="7" type="ORF">BCV69DRAFT_242420</name>
</gene>
<feature type="binding site" evidence="4">
    <location>
        <position position="278"/>
    </location>
    <ligand>
        <name>Mn(2+)</name>
        <dbReference type="ChEBI" id="CHEBI:29035"/>
        <label>1</label>
    </ligand>
</feature>
<accession>A0A316TY76</accession>
<evidence type="ECO:0000256" key="1">
    <source>
        <dbReference type="ARBA" id="ARBA00009227"/>
    </source>
</evidence>
<dbReference type="CDD" id="cd11592">
    <property type="entry name" value="Agmatinase_PAH"/>
    <property type="match status" value="1"/>
</dbReference>
<dbReference type="GO" id="GO:0008783">
    <property type="term" value="F:agmatinase activity"/>
    <property type="evidence" value="ECO:0007669"/>
    <property type="project" value="TreeGrafter"/>
</dbReference>
<dbReference type="GO" id="GO:0033389">
    <property type="term" value="P:putrescine biosynthetic process from arginine, via agmatine"/>
    <property type="evidence" value="ECO:0007669"/>
    <property type="project" value="TreeGrafter"/>
</dbReference>
<evidence type="ECO:0000256" key="3">
    <source>
        <dbReference type="ARBA" id="ARBA00022801"/>
    </source>
</evidence>
<dbReference type="Proteomes" id="UP000245942">
    <property type="component" value="Unassembled WGS sequence"/>
</dbReference>
<feature type="binding site" evidence="4">
    <location>
        <position position="177"/>
    </location>
    <ligand>
        <name>Mn(2+)</name>
        <dbReference type="ChEBI" id="CHEBI:29035"/>
        <label>1</label>
    </ligand>
</feature>
<evidence type="ECO:0000256" key="6">
    <source>
        <dbReference type="SAM" id="MobiDB-lite"/>
    </source>
</evidence>
<keyword evidence="8" id="KW-1185">Reference proteome</keyword>
<feature type="binding site" evidence="4">
    <location>
        <position position="280"/>
    </location>
    <ligand>
        <name>Mn(2+)</name>
        <dbReference type="ChEBI" id="CHEBI:29035"/>
        <label>1</label>
    </ligand>
</feature>
<dbReference type="PRINTS" id="PR00116">
    <property type="entry name" value="ARGINASE"/>
</dbReference>
<dbReference type="PROSITE" id="PS51409">
    <property type="entry name" value="ARGINASE_2"/>
    <property type="match status" value="1"/>
</dbReference>
<dbReference type="PANTHER" id="PTHR11358">
    <property type="entry name" value="ARGINASE/AGMATINASE"/>
    <property type="match status" value="1"/>
</dbReference>
<dbReference type="PIRSF" id="PIRSF036979">
    <property type="entry name" value="Arginase"/>
    <property type="match status" value="1"/>
</dbReference>
<dbReference type="GeneID" id="37011768"/>
<feature type="binding site" evidence="4">
    <location>
        <position position="179"/>
    </location>
    <ligand>
        <name>Mn(2+)</name>
        <dbReference type="ChEBI" id="CHEBI:29035"/>
        <label>1</label>
    </ligand>
</feature>
<feature type="region of interest" description="Disordered" evidence="6">
    <location>
        <begin position="113"/>
        <end position="135"/>
    </location>
</feature>
<dbReference type="InterPro" id="IPR020855">
    <property type="entry name" value="Ureohydrolase_Mn_BS"/>
</dbReference>
<keyword evidence="4" id="KW-0464">Manganese</keyword>
<dbReference type="STRING" id="1684307.A0A316TY76"/>
<dbReference type="AlphaFoldDB" id="A0A316TY76"/>
<protein>
    <submittedName>
        <fullName evidence="7">Agmatinase, mitochondrial</fullName>
    </submittedName>
</protein>
<dbReference type="GO" id="GO:0046872">
    <property type="term" value="F:metal ion binding"/>
    <property type="evidence" value="ECO:0007669"/>
    <property type="project" value="UniProtKB-KW"/>
</dbReference>
<dbReference type="SUPFAM" id="SSF52768">
    <property type="entry name" value="Arginase/deacetylase"/>
    <property type="match status" value="1"/>
</dbReference>
<keyword evidence="3 5" id="KW-0378">Hydrolase</keyword>
<feature type="non-terminal residue" evidence="7">
    <location>
        <position position="1"/>
    </location>
</feature>
<dbReference type="EMBL" id="KZ819339">
    <property type="protein sequence ID" value="PWN18030.1"/>
    <property type="molecule type" value="Genomic_DNA"/>
</dbReference>
<evidence type="ECO:0000256" key="2">
    <source>
        <dbReference type="ARBA" id="ARBA00022723"/>
    </source>
</evidence>
<dbReference type="Gene3D" id="3.40.800.10">
    <property type="entry name" value="Ureohydrolase domain"/>
    <property type="match status" value="1"/>
</dbReference>
<sequence>DVPDFYFTGISTFAHMEHVKCLTQPSAEFDIALIGIPIDTAVSFKPGARFGPRAIRFGSARQTSFRTFNPILGINPFQSNATIVDCGDMPITPFDNSVAFSQIEDAYSALLQHPTPSGRKSLGASSEPRSKEQGGVLALDGKRHPRIASMGGDHSIVLPILRSLHKVYGPITVIHMDAHLDSWQPKAYGSSVWESAQAGYTHGTMFHHAAVEGLTANNSVHLGLRGLLSGADYDDYVHDANCGFSYLETQEMVDMGLNEVARLVKERVGNSPVYLSIDVDVMDPSVAPGTGTPVAGGLLSREVRELIRLLQGVNLVGVDVVEVSPPYDSQAEITALAAAELMYELITIMVL</sequence>
<dbReference type="PROSITE" id="PS01053">
    <property type="entry name" value="ARGINASE_1"/>
    <property type="match status" value="1"/>
</dbReference>
<feature type="binding site" evidence="4">
    <location>
        <position position="181"/>
    </location>
    <ligand>
        <name>Mn(2+)</name>
        <dbReference type="ChEBI" id="CHEBI:29035"/>
        <label>1</label>
    </ligand>
</feature>
<keyword evidence="2 4" id="KW-0479">Metal-binding</keyword>
<dbReference type="FunFam" id="3.40.800.10:FF:000014">
    <property type="entry name" value="Arginase family protein"/>
    <property type="match status" value="1"/>
</dbReference>
<dbReference type="OrthoDB" id="288726at2759"/>
<dbReference type="InterPro" id="IPR006035">
    <property type="entry name" value="Ureohydrolase"/>
</dbReference>
<proteinExistence type="inferred from homology"/>
<comment type="cofactor">
    <cofactor evidence="4">
        <name>Mn(2+)</name>
        <dbReference type="ChEBI" id="CHEBI:29035"/>
    </cofactor>
    <text evidence="4">Binds 2 manganese ions per subunit.</text>
</comment>
<evidence type="ECO:0000256" key="5">
    <source>
        <dbReference type="RuleBase" id="RU003684"/>
    </source>
</evidence>
<evidence type="ECO:0000313" key="7">
    <source>
        <dbReference type="EMBL" id="PWN18030.1"/>
    </source>
</evidence>
<dbReference type="InterPro" id="IPR023696">
    <property type="entry name" value="Ureohydrolase_dom_sf"/>
</dbReference>
<comment type="similarity">
    <text evidence="1">Belongs to the arginase family. Agmatinase subfamily.</text>
</comment>
<name>A0A316TY76_9BASI</name>
<organism evidence="7 8">
    <name type="scientific">Pseudomicrostroma glucosiphilum</name>
    <dbReference type="NCBI Taxonomy" id="1684307"/>
    <lineage>
        <taxon>Eukaryota</taxon>
        <taxon>Fungi</taxon>
        <taxon>Dikarya</taxon>
        <taxon>Basidiomycota</taxon>
        <taxon>Ustilaginomycotina</taxon>
        <taxon>Exobasidiomycetes</taxon>
        <taxon>Microstromatales</taxon>
        <taxon>Microstromatales incertae sedis</taxon>
        <taxon>Pseudomicrostroma</taxon>
    </lineage>
</organism>
<dbReference type="PANTHER" id="PTHR11358:SF26">
    <property type="entry name" value="GUANIDINO ACID HYDROLASE, MITOCHONDRIAL"/>
    <property type="match status" value="1"/>
</dbReference>
<evidence type="ECO:0000313" key="8">
    <source>
        <dbReference type="Proteomes" id="UP000245942"/>
    </source>
</evidence>
<feature type="non-terminal residue" evidence="7">
    <location>
        <position position="351"/>
    </location>
</feature>
<dbReference type="RefSeq" id="XP_025345190.1">
    <property type="nucleotide sequence ID" value="XM_025490034.1"/>
</dbReference>
<reference evidence="7 8" key="1">
    <citation type="journal article" date="2018" name="Mol. Biol. Evol.">
        <title>Broad Genomic Sampling Reveals a Smut Pathogenic Ancestry of the Fungal Clade Ustilaginomycotina.</title>
        <authorList>
            <person name="Kijpornyongpan T."/>
            <person name="Mondo S.J."/>
            <person name="Barry K."/>
            <person name="Sandor L."/>
            <person name="Lee J."/>
            <person name="Lipzen A."/>
            <person name="Pangilinan J."/>
            <person name="LaButti K."/>
            <person name="Hainaut M."/>
            <person name="Henrissat B."/>
            <person name="Grigoriev I.V."/>
            <person name="Spatafora J.W."/>
            <person name="Aime M.C."/>
        </authorList>
    </citation>
    <scope>NUCLEOTIDE SEQUENCE [LARGE SCALE GENOMIC DNA]</scope>
    <source>
        <strain evidence="7 8">MCA 4718</strain>
    </source>
</reference>
<evidence type="ECO:0000256" key="4">
    <source>
        <dbReference type="PIRSR" id="PIRSR036979-1"/>
    </source>
</evidence>
<dbReference type="Pfam" id="PF00491">
    <property type="entry name" value="Arginase"/>
    <property type="match status" value="1"/>
</dbReference>